<dbReference type="PROSITE" id="PS00678">
    <property type="entry name" value="WD_REPEATS_1"/>
    <property type="match status" value="2"/>
</dbReference>
<evidence type="ECO:0000256" key="2">
    <source>
        <dbReference type="ARBA" id="ARBA00004642"/>
    </source>
</evidence>
<dbReference type="InterPro" id="IPR020472">
    <property type="entry name" value="WD40_PAC1"/>
</dbReference>
<dbReference type="FunFam" id="2.130.10.10:FF:000420">
    <property type="entry name" value="WD repeat-containing protein 18"/>
    <property type="match status" value="1"/>
</dbReference>
<evidence type="ECO:0000256" key="6">
    <source>
        <dbReference type="ARBA" id="ARBA00022490"/>
    </source>
</evidence>
<sequence length="390" mass="42344">MAAPLEVVLSSDSGSQLWNVSVFDPHSGSSLLSYRGGSSAARSLAVLRSGYLLSAQLGKNFINVWEIQRKDQLQQKIVCPGVVTCLTASHDGLFLAAGVAEAVYLWEVCTGKLLSVLSRHYQDVTCVKFTDDSSHFVSGGKDNLALVWSLSSVVYLDLSHAPEPRHILSRHSLPITDLHCGLMGAQARVATASLDQTVKVWELSSGELLLSILFDVEIMSVTFDPSEYFVFCGGSDGNIFQVILNRVVVLLRNLVTCLSVSMDGTLLLSGSHDETARLWDVQSKQSVRCLTHKGPVTNAVIMAAPANMFLPDSRPAIPLPRFSRHLHASEGDGGESGEVCVRLGLNVQSVFGDGENTKVRVAELEEEVQTLKKVNKDLFDFSSQLLTKPT</sequence>
<feature type="repeat" description="WD" evidence="12">
    <location>
        <begin position="117"/>
        <end position="152"/>
    </location>
</feature>
<dbReference type="PROSITE" id="PS50082">
    <property type="entry name" value="WD_REPEATS_2"/>
    <property type="match status" value="3"/>
</dbReference>
<dbReference type="Proteomes" id="UP000265080">
    <property type="component" value="Chromosome 2"/>
</dbReference>
<dbReference type="InterPro" id="IPR019775">
    <property type="entry name" value="WD40_repeat_CS"/>
</dbReference>
<dbReference type="GO" id="GO:0120293">
    <property type="term" value="C:dynein axonemal particle"/>
    <property type="evidence" value="ECO:0007669"/>
    <property type="project" value="UniProtKB-SubCell"/>
</dbReference>
<reference evidence="14 15" key="1">
    <citation type="submission" date="2018-03" db="EMBL/GenBank/DDBJ databases">
        <title>Finding Nemo's genes: A chromosome-scale reference assembly of the genome of the orange clownfish Amphiprion percula.</title>
        <authorList>
            <person name="Lehmann R."/>
        </authorList>
    </citation>
    <scope>NUCLEOTIDE SEQUENCE</scope>
</reference>
<evidence type="ECO:0000256" key="7">
    <source>
        <dbReference type="ARBA" id="ARBA00022574"/>
    </source>
</evidence>
<dbReference type="GO" id="GO:0005730">
    <property type="term" value="C:nucleolus"/>
    <property type="evidence" value="ECO:0007669"/>
    <property type="project" value="UniProtKB-SubCell"/>
</dbReference>
<comment type="function">
    <text evidence="11">Functions as a component of the Five Friends of Methylated CHTOP (5FMC) complex; the 5FMC complex is recruited to ZNF148 by methylated CHTOP, leading to desumoylation of ZNF148 and subsequent transactivation of ZNF148 target genes. Component of the PELP1 complex involved in the nucleolar steps of 28S rRNA maturation and the subsequent nucleoplasmic transit of the pre-60S ribosomal subunit. May play a role during development.</text>
</comment>
<reference evidence="14" key="3">
    <citation type="submission" date="2025-09" db="UniProtKB">
        <authorList>
            <consortium name="Ensembl"/>
        </authorList>
    </citation>
    <scope>IDENTIFICATION</scope>
</reference>
<dbReference type="GO" id="GO:0006261">
    <property type="term" value="P:DNA-templated DNA replication"/>
    <property type="evidence" value="ECO:0007669"/>
    <property type="project" value="TreeGrafter"/>
</dbReference>
<evidence type="ECO:0000259" key="13">
    <source>
        <dbReference type="Pfam" id="PF14077"/>
    </source>
</evidence>
<keyword evidence="15" id="KW-1185">Reference proteome</keyword>
<evidence type="ECO:0000256" key="4">
    <source>
        <dbReference type="ARBA" id="ARBA00021267"/>
    </source>
</evidence>
<dbReference type="Pfam" id="PF14077">
    <property type="entry name" value="WDR18_C"/>
    <property type="match status" value="1"/>
</dbReference>
<dbReference type="Gene3D" id="2.130.10.10">
    <property type="entry name" value="YVTN repeat-like/Quinoprotein amine dehydrogenase"/>
    <property type="match status" value="3"/>
</dbReference>
<dbReference type="PANTHER" id="PTHR18763">
    <property type="entry name" value="WD-REPEAT PROTEIN 18"/>
    <property type="match status" value="1"/>
</dbReference>
<evidence type="ECO:0000256" key="5">
    <source>
        <dbReference type="ARBA" id="ARBA00022473"/>
    </source>
</evidence>
<dbReference type="Ensembl" id="ENSAPET00000005900.1">
    <property type="protein sequence ID" value="ENSAPEP00000005746.1"/>
    <property type="gene ID" value="ENSAPEG00000004105.1"/>
</dbReference>
<evidence type="ECO:0000313" key="14">
    <source>
        <dbReference type="Ensembl" id="ENSAPEP00000005746.1"/>
    </source>
</evidence>
<keyword evidence="9" id="KW-0539">Nucleus</keyword>
<feature type="repeat" description="WD" evidence="12">
    <location>
        <begin position="255"/>
        <end position="289"/>
    </location>
</feature>
<dbReference type="GO" id="GO:0005656">
    <property type="term" value="C:nuclear pre-replicative complex"/>
    <property type="evidence" value="ECO:0007669"/>
    <property type="project" value="TreeGrafter"/>
</dbReference>
<dbReference type="InterPro" id="IPR026987">
    <property type="entry name" value="WDR18_C"/>
</dbReference>
<dbReference type="AlphaFoldDB" id="A0A3P8S094"/>
<dbReference type="InterPro" id="IPR045227">
    <property type="entry name" value="WDR18/Ipi3/RID3"/>
</dbReference>
<dbReference type="GO" id="GO:0006364">
    <property type="term" value="P:rRNA processing"/>
    <property type="evidence" value="ECO:0007669"/>
    <property type="project" value="TreeGrafter"/>
</dbReference>
<dbReference type="PRINTS" id="PR00320">
    <property type="entry name" value="GPROTEINBRPT"/>
</dbReference>
<dbReference type="InterPro" id="IPR001680">
    <property type="entry name" value="WD40_rpt"/>
</dbReference>
<organism evidence="14 15">
    <name type="scientific">Amphiprion percula</name>
    <name type="common">Orange clownfish</name>
    <name type="synonym">Lutjanus percula</name>
    <dbReference type="NCBI Taxonomy" id="161767"/>
    <lineage>
        <taxon>Eukaryota</taxon>
        <taxon>Metazoa</taxon>
        <taxon>Chordata</taxon>
        <taxon>Craniata</taxon>
        <taxon>Vertebrata</taxon>
        <taxon>Euteleostomi</taxon>
        <taxon>Actinopterygii</taxon>
        <taxon>Neopterygii</taxon>
        <taxon>Teleostei</taxon>
        <taxon>Neoteleostei</taxon>
        <taxon>Acanthomorphata</taxon>
        <taxon>Ovalentaria</taxon>
        <taxon>Pomacentridae</taxon>
        <taxon>Amphiprion</taxon>
    </lineage>
</organism>
<evidence type="ECO:0000256" key="11">
    <source>
        <dbReference type="ARBA" id="ARBA00045929"/>
    </source>
</evidence>
<proteinExistence type="inferred from homology"/>
<feature type="domain" description="WD repeat-containing protein 18 C-terminal" evidence="13">
    <location>
        <begin position="349"/>
        <end position="389"/>
    </location>
</feature>
<name>A0A3P8S094_AMPPE</name>
<comment type="similarity">
    <text evidence="3">Belongs to the WD repeat IPI3/WDR18 family.</text>
</comment>
<evidence type="ECO:0000313" key="15">
    <source>
        <dbReference type="Proteomes" id="UP000265080"/>
    </source>
</evidence>
<dbReference type="SUPFAM" id="SSF50978">
    <property type="entry name" value="WD40 repeat-like"/>
    <property type="match status" value="1"/>
</dbReference>
<evidence type="ECO:0000256" key="8">
    <source>
        <dbReference type="ARBA" id="ARBA00022737"/>
    </source>
</evidence>
<dbReference type="InterPro" id="IPR036322">
    <property type="entry name" value="WD40_repeat_dom_sf"/>
</dbReference>
<feature type="repeat" description="WD" evidence="12">
    <location>
        <begin position="189"/>
        <end position="211"/>
    </location>
</feature>
<evidence type="ECO:0000256" key="9">
    <source>
        <dbReference type="ARBA" id="ARBA00023242"/>
    </source>
</evidence>
<keyword evidence="8" id="KW-0677">Repeat</keyword>
<keyword evidence="7 12" id="KW-0853">WD repeat</keyword>
<accession>A0A3P8S094</accession>
<dbReference type="PROSITE" id="PS50294">
    <property type="entry name" value="WD_REPEATS_REGION"/>
    <property type="match status" value="2"/>
</dbReference>
<comment type="subcellular location">
    <subcellularLocation>
        <location evidence="10">Dynein axonemal particle</location>
    </subcellularLocation>
    <subcellularLocation>
        <location evidence="1">Nucleus</location>
        <location evidence="1">Nucleolus</location>
    </subcellularLocation>
    <subcellularLocation>
        <location evidence="2">Nucleus</location>
        <location evidence="2">Nucleoplasm</location>
    </subcellularLocation>
</comment>
<dbReference type="GO" id="GO:0120330">
    <property type="term" value="C:rixosome complex"/>
    <property type="evidence" value="ECO:0007669"/>
    <property type="project" value="TreeGrafter"/>
</dbReference>
<keyword evidence="6" id="KW-0963">Cytoplasm</keyword>
<dbReference type="PANTHER" id="PTHR18763:SF0">
    <property type="entry name" value="WD REPEAT-CONTAINING PROTEIN 18"/>
    <property type="match status" value="1"/>
</dbReference>
<dbReference type="GeneTree" id="ENSGT00390000000289"/>
<dbReference type="Pfam" id="PF00400">
    <property type="entry name" value="WD40"/>
    <property type="match status" value="3"/>
</dbReference>
<reference evidence="14" key="2">
    <citation type="submission" date="2025-08" db="UniProtKB">
        <authorList>
            <consortium name="Ensembl"/>
        </authorList>
    </citation>
    <scope>IDENTIFICATION</scope>
</reference>
<protein>
    <recommendedName>
        <fullName evidence="4">WD repeat-containing protein 18</fullName>
    </recommendedName>
</protein>
<evidence type="ECO:0000256" key="1">
    <source>
        <dbReference type="ARBA" id="ARBA00004604"/>
    </source>
</evidence>
<dbReference type="InterPro" id="IPR015943">
    <property type="entry name" value="WD40/YVTN_repeat-like_dom_sf"/>
</dbReference>
<keyword evidence="5" id="KW-0217">Developmental protein</keyword>
<evidence type="ECO:0000256" key="3">
    <source>
        <dbReference type="ARBA" id="ARBA00010143"/>
    </source>
</evidence>
<evidence type="ECO:0000256" key="10">
    <source>
        <dbReference type="ARBA" id="ARBA00024190"/>
    </source>
</evidence>
<dbReference type="SMART" id="SM00320">
    <property type="entry name" value="WD40"/>
    <property type="match status" value="6"/>
</dbReference>
<evidence type="ECO:0000256" key="12">
    <source>
        <dbReference type="PROSITE-ProRule" id="PRU00221"/>
    </source>
</evidence>